<feature type="region of interest" description="Disordered" evidence="1">
    <location>
        <begin position="1"/>
        <end position="50"/>
    </location>
</feature>
<comment type="caution">
    <text evidence="2">The sequence shown here is derived from an EMBL/GenBank/DDBJ whole genome shotgun (WGS) entry which is preliminary data.</text>
</comment>
<feature type="compositionally biased region" description="Basic and acidic residues" evidence="1">
    <location>
        <begin position="37"/>
        <end position="50"/>
    </location>
</feature>
<reference evidence="2 3" key="1">
    <citation type="journal article" date="2018" name="Front. Microbiol.">
        <title>Genomic and genetic insights into a cosmopolitan fungus, Paecilomyces variotii (Eurotiales).</title>
        <authorList>
            <person name="Urquhart A.S."/>
            <person name="Mondo S.J."/>
            <person name="Makela M.R."/>
            <person name="Hane J.K."/>
            <person name="Wiebenga A."/>
            <person name="He G."/>
            <person name="Mihaltcheva S."/>
            <person name="Pangilinan J."/>
            <person name="Lipzen A."/>
            <person name="Barry K."/>
            <person name="de Vries R.P."/>
            <person name="Grigoriev I.V."/>
            <person name="Idnurm A."/>
        </authorList>
    </citation>
    <scope>NUCLEOTIDE SEQUENCE [LARGE SCALE GENOMIC DNA]</scope>
    <source>
        <strain evidence="2 3">CBS 101075</strain>
    </source>
</reference>
<sequence length="213" mass="24360">MIGSKHSRPQRQKRATKQGRNVATNRWGDPSAAPEHFSSREGAVEDARDGRRSAILLSRQRERLTSSRSWPALTGEVRAWFRREGWNGTDGNPMEEKPSDWENQREKEESSRERRENKREGEEGPGRVVVMVVVVVVMLDRARAGTMIQGPESERGLSETTVGDEREARGRKRRGRRGKKKRDRGGQDKTGQRQKKGLGRVESRTFRRSKSVN</sequence>
<feature type="compositionally biased region" description="Basic and acidic residues" evidence="1">
    <location>
        <begin position="94"/>
        <end position="125"/>
    </location>
</feature>
<dbReference type="EMBL" id="RCNU01000002">
    <property type="protein sequence ID" value="RWQ97464.1"/>
    <property type="molecule type" value="Genomic_DNA"/>
</dbReference>
<keyword evidence="3" id="KW-1185">Reference proteome</keyword>
<evidence type="ECO:0000313" key="3">
    <source>
        <dbReference type="Proteomes" id="UP000283841"/>
    </source>
</evidence>
<accession>A0A443I079</accession>
<feature type="compositionally biased region" description="Basic residues" evidence="1">
    <location>
        <begin position="1"/>
        <end position="17"/>
    </location>
</feature>
<name>A0A443I079_BYSSP</name>
<proteinExistence type="predicted"/>
<feature type="region of interest" description="Disordered" evidence="1">
    <location>
        <begin position="149"/>
        <end position="213"/>
    </location>
</feature>
<feature type="region of interest" description="Disordered" evidence="1">
    <location>
        <begin position="82"/>
        <end position="127"/>
    </location>
</feature>
<evidence type="ECO:0000256" key="1">
    <source>
        <dbReference type="SAM" id="MobiDB-lite"/>
    </source>
</evidence>
<feature type="compositionally biased region" description="Basic and acidic residues" evidence="1">
    <location>
        <begin position="152"/>
        <end position="168"/>
    </location>
</feature>
<protein>
    <submittedName>
        <fullName evidence="2">Uncharacterized protein</fullName>
    </submittedName>
</protein>
<feature type="compositionally biased region" description="Basic residues" evidence="1">
    <location>
        <begin position="169"/>
        <end position="183"/>
    </location>
</feature>
<dbReference type="GeneID" id="39598042"/>
<dbReference type="Proteomes" id="UP000283841">
    <property type="component" value="Unassembled WGS sequence"/>
</dbReference>
<dbReference type="RefSeq" id="XP_028487109.1">
    <property type="nucleotide sequence ID" value="XM_028628765.1"/>
</dbReference>
<dbReference type="VEuPathDB" id="FungiDB:C8Q69DRAFT_441659"/>
<organism evidence="2 3">
    <name type="scientific">Byssochlamys spectabilis</name>
    <name type="common">Paecilomyces variotii</name>
    <dbReference type="NCBI Taxonomy" id="264951"/>
    <lineage>
        <taxon>Eukaryota</taxon>
        <taxon>Fungi</taxon>
        <taxon>Dikarya</taxon>
        <taxon>Ascomycota</taxon>
        <taxon>Pezizomycotina</taxon>
        <taxon>Eurotiomycetes</taxon>
        <taxon>Eurotiomycetidae</taxon>
        <taxon>Eurotiales</taxon>
        <taxon>Thermoascaceae</taxon>
        <taxon>Paecilomyces</taxon>
    </lineage>
</organism>
<dbReference type="AlphaFoldDB" id="A0A443I079"/>
<gene>
    <name evidence="2" type="ORF">C8Q69DRAFT_441659</name>
</gene>
<evidence type="ECO:0000313" key="2">
    <source>
        <dbReference type="EMBL" id="RWQ97464.1"/>
    </source>
</evidence>